<dbReference type="Proteomes" id="UP000626148">
    <property type="component" value="Unassembled WGS sequence"/>
</dbReference>
<evidence type="ECO:0000313" key="2">
    <source>
        <dbReference type="Proteomes" id="UP000626148"/>
    </source>
</evidence>
<reference evidence="1" key="2">
    <citation type="submission" date="2020-09" db="EMBL/GenBank/DDBJ databases">
        <authorList>
            <person name="Sun Q."/>
            <person name="Kim S."/>
        </authorList>
    </citation>
    <scope>NUCLEOTIDE SEQUENCE</scope>
    <source>
        <strain evidence="1">KCTC 22169</strain>
    </source>
</reference>
<dbReference type="PROSITE" id="PS51257">
    <property type="entry name" value="PROKAR_LIPOPROTEIN"/>
    <property type="match status" value="1"/>
</dbReference>
<sequence length="164" mass="18805">MKHLVTLVIIFSLVACSTNSIKPGEPVEFDIHWREGKPTLRSTHLREDFQKRTHFGPYAPEIALMLVPSEGTEKESQQWREVFEADPESRTFIVVMADLTGLRKDYYSVDVSTAERLYEGRSNEFHILLLDNSGRLILESDEVVPADVIQEHFPIDTEYKGPVD</sequence>
<comment type="caution">
    <text evidence="1">The sequence shown here is derived from an EMBL/GenBank/DDBJ whole genome shotgun (WGS) entry which is preliminary data.</text>
</comment>
<dbReference type="RefSeq" id="WP_189607903.1">
    <property type="nucleotide sequence ID" value="NZ_BMXR01000003.1"/>
</dbReference>
<accession>A0A918K587</accession>
<organism evidence="1 2">
    <name type="scientific">Saccharospirillum salsuginis</name>
    <dbReference type="NCBI Taxonomy" id="418750"/>
    <lineage>
        <taxon>Bacteria</taxon>
        <taxon>Pseudomonadati</taxon>
        <taxon>Pseudomonadota</taxon>
        <taxon>Gammaproteobacteria</taxon>
        <taxon>Oceanospirillales</taxon>
        <taxon>Saccharospirillaceae</taxon>
        <taxon>Saccharospirillum</taxon>
    </lineage>
</organism>
<dbReference type="AlphaFoldDB" id="A0A918K587"/>
<dbReference type="EMBL" id="BMXR01000003">
    <property type="protein sequence ID" value="GGX48729.1"/>
    <property type="molecule type" value="Genomic_DNA"/>
</dbReference>
<reference evidence="1" key="1">
    <citation type="journal article" date="2014" name="Int. J. Syst. Evol. Microbiol.">
        <title>Complete genome sequence of Corynebacterium casei LMG S-19264T (=DSM 44701T), isolated from a smear-ripened cheese.</title>
        <authorList>
            <consortium name="US DOE Joint Genome Institute (JGI-PGF)"/>
            <person name="Walter F."/>
            <person name="Albersmeier A."/>
            <person name="Kalinowski J."/>
            <person name="Ruckert C."/>
        </authorList>
    </citation>
    <scope>NUCLEOTIDE SEQUENCE</scope>
    <source>
        <strain evidence="1">KCTC 22169</strain>
    </source>
</reference>
<evidence type="ECO:0000313" key="1">
    <source>
        <dbReference type="EMBL" id="GGX48729.1"/>
    </source>
</evidence>
<proteinExistence type="predicted"/>
<protein>
    <submittedName>
        <fullName evidence="1">Uncharacterized protein</fullName>
    </submittedName>
</protein>
<keyword evidence="2" id="KW-1185">Reference proteome</keyword>
<gene>
    <name evidence="1" type="ORF">GCM10007392_14810</name>
</gene>
<name>A0A918K587_9GAMM</name>